<dbReference type="KEGG" id="atq:GH723_10080"/>
<reference evidence="5 6" key="1">
    <citation type="submission" date="2019-11" db="EMBL/GenBank/DDBJ databases">
        <authorList>
            <person name="He Y."/>
        </authorList>
    </citation>
    <scope>NUCLEOTIDE SEQUENCE [LARGE SCALE GENOMIC DNA]</scope>
    <source>
        <strain evidence="5 6">SCSIO 58843</strain>
    </source>
</reference>
<dbReference type="PANTHER" id="PTHR43201:SF5">
    <property type="entry name" value="MEDIUM-CHAIN ACYL-COA LIGASE ACSF2, MITOCHONDRIAL"/>
    <property type="match status" value="1"/>
</dbReference>
<dbReference type="Pfam" id="PF13193">
    <property type="entry name" value="AMP-binding_C"/>
    <property type="match status" value="1"/>
</dbReference>
<name>A0A5Q2RQD9_9ACTN</name>
<proteinExistence type="inferred from homology"/>
<dbReference type="Pfam" id="PF00501">
    <property type="entry name" value="AMP-binding"/>
    <property type="match status" value="1"/>
</dbReference>
<sequence>MSAVIDLLAARPGAAPLVTDGETVRGADDVLRMVDRLHDVLRAADRGPRPRVAVALPNGPQLAIVCLAAMAGATCAPLDPRAREGELRDALVRLDADVLVVVAGDDASAPGRAAAVARSLGLGIVEIDADDQLHLAEAPDRARRGDGERDDLALLLHSSGTTAAPKLIGQPSANLAASARSIAATLRLTPDDRCLNVMPLFHIHGLVGALLSTVAGGGSVECTPGFDAFAHRRRLADSAITWSTAVPTMYQAMLLRSGASAEPPTGRLRFVRSSSAPLPATVWSTLEEQLGCPVLNAYGMTEASHQMTSNPLPPAARKVGTVGPGAGAQVAVLVDGRVQEDAEAEGEVVIRGPGVMAGYLAPPGANDDAWVDGWFRTGDVGRLDADRYLTLVGRLKEIINVAGEKVSPFEVEAVLLDHPAVVDVAAFAAPDDLRGECVAAAVVLRQDVSTSDLRRFAAERLSRAKVPSTVVPVEALPLGPTGKVQRVRLAAQLGLG</sequence>
<feature type="domain" description="AMP-dependent synthetase/ligase" evidence="3">
    <location>
        <begin position="28"/>
        <end position="360"/>
    </location>
</feature>
<dbReference type="Gene3D" id="3.40.50.12780">
    <property type="entry name" value="N-terminal domain of ligase-like"/>
    <property type="match status" value="1"/>
</dbReference>
<dbReference type="InterPro" id="IPR025110">
    <property type="entry name" value="AMP-bd_C"/>
</dbReference>
<keyword evidence="6" id="KW-1185">Reference proteome</keyword>
<dbReference type="InterPro" id="IPR045851">
    <property type="entry name" value="AMP-bd_C_sf"/>
</dbReference>
<evidence type="ECO:0000259" key="4">
    <source>
        <dbReference type="Pfam" id="PF13193"/>
    </source>
</evidence>
<evidence type="ECO:0000313" key="6">
    <source>
        <dbReference type="Proteomes" id="UP000334019"/>
    </source>
</evidence>
<dbReference type="Proteomes" id="UP000334019">
    <property type="component" value="Chromosome"/>
</dbReference>
<dbReference type="EMBL" id="CP045851">
    <property type="protein sequence ID" value="QGG95415.1"/>
    <property type="molecule type" value="Genomic_DNA"/>
</dbReference>
<dbReference type="InterPro" id="IPR042099">
    <property type="entry name" value="ANL_N_sf"/>
</dbReference>
<dbReference type="InterPro" id="IPR000873">
    <property type="entry name" value="AMP-dep_synth/lig_dom"/>
</dbReference>
<evidence type="ECO:0000259" key="3">
    <source>
        <dbReference type="Pfam" id="PF00501"/>
    </source>
</evidence>
<dbReference type="AlphaFoldDB" id="A0A5Q2RQD9"/>
<dbReference type="GO" id="GO:0006631">
    <property type="term" value="P:fatty acid metabolic process"/>
    <property type="evidence" value="ECO:0007669"/>
    <property type="project" value="TreeGrafter"/>
</dbReference>
<gene>
    <name evidence="5" type="ORF">GH723_10080</name>
</gene>
<dbReference type="GO" id="GO:0031956">
    <property type="term" value="F:medium-chain fatty acid-CoA ligase activity"/>
    <property type="evidence" value="ECO:0007669"/>
    <property type="project" value="TreeGrafter"/>
</dbReference>
<organism evidence="5 6">
    <name type="scientific">Actinomarinicola tropica</name>
    <dbReference type="NCBI Taxonomy" id="2789776"/>
    <lineage>
        <taxon>Bacteria</taxon>
        <taxon>Bacillati</taxon>
        <taxon>Actinomycetota</taxon>
        <taxon>Acidimicrobiia</taxon>
        <taxon>Acidimicrobiales</taxon>
        <taxon>Iamiaceae</taxon>
        <taxon>Actinomarinicola</taxon>
    </lineage>
</organism>
<dbReference type="PANTHER" id="PTHR43201">
    <property type="entry name" value="ACYL-COA SYNTHETASE"/>
    <property type="match status" value="1"/>
</dbReference>
<keyword evidence="2" id="KW-0436">Ligase</keyword>
<protein>
    <submittedName>
        <fullName evidence="5">AMP-binding protein</fullName>
    </submittedName>
</protein>
<accession>A0A5Q2RQD9</accession>
<dbReference type="Gene3D" id="3.30.300.30">
    <property type="match status" value="1"/>
</dbReference>
<evidence type="ECO:0000313" key="5">
    <source>
        <dbReference type="EMBL" id="QGG95415.1"/>
    </source>
</evidence>
<feature type="domain" description="AMP-binding enzyme C-terminal" evidence="4">
    <location>
        <begin position="410"/>
        <end position="483"/>
    </location>
</feature>
<evidence type="ECO:0000256" key="1">
    <source>
        <dbReference type="ARBA" id="ARBA00006432"/>
    </source>
</evidence>
<evidence type="ECO:0000256" key="2">
    <source>
        <dbReference type="ARBA" id="ARBA00022598"/>
    </source>
</evidence>
<dbReference type="SUPFAM" id="SSF56801">
    <property type="entry name" value="Acetyl-CoA synthetase-like"/>
    <property type="match status" value="1"/>
</dbReference>
<dbReference type="RefSeq" id="WP_153759522.1">
    <property type="nucleotide sequence ID" value="NZ_CP045851.1"/>
</dbReference>
<comment type="similarity">
    <text evidence="1">Belongs to the ATP-dependent AMP-binding enzyme family.</text>
</comment>